<proteinExistence type="predicted"/>
<comment type="caution">
    <text evidence="1">The sequence shown here is derived from an EMBL/GenBank/DDBJ whole genome shotgun (WGS) entry which is preliminary data.</text>
</comment>
<name>A0A8J2PR82_9HEXA</name>
<accession>A0A8J2PR82</accession>
<organism evidence="1 2">
    <name type="scientific">Allacma fusca</name>
    <dbReference type="NCBI Taxonomy" id="39272"/>
    <lineage>
        <taxon>Eukaryota</taxon>
        <taxon>Metazoa</taxon>
        <taxon>Ecdysozoa</taxon>
        <taxon>Arthropoda</taxon>
        <taxon>Hexapoda</taxon>
        <taxon>Collembola</taxon>
        <taxon>Symphypleona</taxon>
        <taxon>Sminthuridae</taxon>
        <taxon>Allacma</taxon>
    </lineage>
</organism>
<dbReference type="Proteomes" id="UP000708208">
    <property type="component" value="Unassembled WGS sequence"/>
</dbReference>
<evidence type="ECO:0000313" key="1">
    <source>
        <dbReference type="EMBL" id="CAG7833430.1"/>
    </source>
</evidence>
<gene>
    <name evidence="1" type="ORF">AFUS01_LOCUS43053</name>
</gene>
<dbReference type="AlphaFoldDB" id="A0A8J2PR82"/>
<sequence>MCSSSRMDKRAKLVTEVIESLKRFGKLNFSSRQEYQKIVDNAEDCLFAIYKAGISQVKFTPEEKTEIGPLVHQSLPALGSRISYIVSHFPPTSVENSKIERSGLQFVLDDFKDLPASTGSAATIEKDLSDFEIAEDIEGWDDYLKNLVVDYLSPDADWGCEDVQKWKTEAKKQQQTYFELLGDRDWDVVDKGEWTLLRQKVGYGVYGPPSTVPTEGNKYTGYDDKQLEHIEKICVKLKRNRRKGVLRTL</sequence>
<dbReference type="OrthoDB" id="7408822at2759"/>
<reference evidence="1" key="1">
    <citation type="submission" date="2021-06" db="EMBL/GenBank/DDBJ databases">
        <authorList>
            <person name="Hodson N. C."/>
            <person name="Mongue J. A."/>
            <person name="Jaron S. K."/>
        </authorList>
    </citation>
    <scope>NUCLEOTIDE SEQUENCE</scope>
</reference>
<protein>
    <submittedName>
        <fullName evidence="1">Uncharacterized protein</fullName>
    </submittedName>
</protein>
<dbReference type="EMBL" id="CAJVCH010569876">
    <property type="protein sequence ID" value="CAG7833430.1"/>
    <property type="molecule type" value="Genomic_DNA"/>
</dbReference>
<evidence type="ECO:0000313" key="2">
    <source>
        <dbReference type="Proteomes" id="UP000708208"/>
    </source>
</evidence>
<keyword evidence="2" id="KW-1185">Reference proteome</keyword>